<accession>A0A2U1CYM6</accession>
<organism evidence="6 7">
    <name type="scientific">Tamilnaduibacter salinus</name>
    <dbReference type="NCBI Taxonomy" id="1484056"/>
    <lineage>
        <taxon>Bacteria</taxon>
        <taxon>Pseudomonadati</taxon>
        <taxon>Pseudomonadota</taxon>
        <taxon>Gammaproteobacteria</taxon>
        <taxon>Pseudomonadales</taxon>
        <taxon>Marinobacteraceae</taxon>
        <taxon>Tamilnaduibacter</taxon>
    </lineage>
</organism>
<dbReference type="OrthoDB" id="9812260at2"/>
<dbReference type="GO" id="GO:0052621">
    <property type="term" value="F:diguanylate cyclase activity"/>
    <property type="evidence" value="ECO:0007669"/>
    <property type="project" value="UniProtKB-EC"/>
</dbReference>
<evidence type="ECO:0000313" key="7">
    <source>
        <dbReference type="Proteomes" id="UP000245887"/>
    </source>
</evidence>
<dbReference type="InterPro" id="IPR043128">
    <property type="entry name" value="Rev_trsase/Diguanyl_cyclase"/>
</dbReference>
<evidence type="ECO:0000256" key="1">
    <source>
        <dbReference type="ARBA" id="ARBA00001946"/>
    </source>
</evidence>
<reference evidence="6 7" key="1">
    <citation type="submission" date="2018-04" db="EMBL/GenBank/DDBJ databases">
        <title>Genomic Encyclopedia of Type Strains, Phase IV (KMG-IV): sequencing the most valuable type-strain genomes for metagenomic binning, comparative biology and taxonomic classification.</title>
        <authorList>
            <person name="Goeker M."/>
        </authorList>
    </citation>
    <scope>NUCLEOTIDE SEQUENCE [LARGE SCALE GENOMIC DNA]</scope>
    <source>
        <strain evidence="6 7">DSM 28688</strain>
    </source>
</reference>
<dbReference type="InterPro" id="IPR050469">
    <property type="entry name" value="Diguanylate_Cyclase"/>
</dbReference>
<feature type="transmembrane region" description="Helical" evidence="4">
    <location>
        <begin position="51"/>
        <end position="70"/>
    </location>
</feature>
<evidence type="ECO:0000259" key="5">
    <source>
        <dbReference type="PROSITE" id="PS50887"/>
    </source>
</evidence>
<evidence type="ECO:0000256" key="3">
    <source>
        <dbReference type="ARBA" id="ARBA00034247"/>
    </source>
</evidence>
<dbReference type="EMBL" id="QEKQ01000003">
    <property type="protein sequence ID" value="PVY77605.1"/>
    <property type="molecule type" value="Genomic_DNA"/>
</dbReference>
<evidence type="ECO:0000313" key="6">
    <source>
        <dbReference type="EMBL" id="PVY77605.1"/>
    </source>
</evidence>
<dbReference type="SUPFAM" id="SSF55073">
    <property type="entry name" value="Nucleotide cyclase"/>
    <property type="match status" value="1"/>
</dbReference>
<name>A0A2U1CYM6_9GAMM</name>
<dbReference type="InterPro" id="IPR029787">
    <property type="entry name" value="Nucleotide_cyclase"/>
</dbReference>
<dbReference type="NCBIfam" id="TIGR00254">
    <property type="entry name" value="GGDEF"/>
    <property type="match status" value="1"/>
</dbReference>
<proteinExistence type="predicted"/>
<dbReference type="CDD" id="cd01949">
    <property type="entry name" value="GGDEF"/>
    <property type="match status" value="1"/>
</dbReference>
<dbReference type="AlphaFoldDB" id="A0A2U1CYM6"/>
<dbReference type="FunFam" id="3.30.70.270:FF:000001">
    <property type="entry name" value="Diguanylate cyclase domain protein"/>
    <property type="match status" value="1"/>
</dbReference>
<evidence type="ECO:0000256" key="2">
    <source>
        <dbReference type="ARBA" id="ARBA00012528"/>
    </source>
</evidence>
<dbReference type="Proteomes" id="UP000245887">
    <property type="component" value="Unassembled WGS sequence"/>
</dbReference>
<feature type="transmembrane region" description="Helical" evidence="4">
    <location>
        <begin position="123"/>
        <end position="141"/>
    </location>
</feature>
<keyword evidence="4" id="KW-0812">Transmembrane</keyword>
<dbReference type="PANTHER" id="PTHR45138:SF9">
    <property type="entry name" value="DIGUANYLATE CYCLASE DGCM-RELATED"/>
    <property type="match status" value="1"/>
</dbReference>
<dbReference type="RefSeq" id="WP_116918794.1">
    <property type="nucleotide sequence ID" value="NZ_QEKQ01000003.1"/>
</dbReference>
<feature type="domain" description="GGDEF" evidence="5">
    <location>
        <begin position="208"/>
        <end position="337"/>
    </location>
</feature>
<feature type="transmembrane region" description="Helical" evidence="4">
    <location>
        <begin position="99"/>
        <end position="116"/>
    </location>
</feature>
<feature type="transmembrane region" description="Helical" evidence="4">
    <location>
        <begin position="25"/>
        <end position="45"/>
    </location>
</feature>
<dbReference type="SMART" id="SM00267">
    <property type="entry name" value="GGDEF"/>
    <property type="match status" value="1"/>
</dbReference>
<feature type="transmembrane region" description="Helical" evidence="4">
    <location>
        <begin position="147"/>
        <end position="167"/>
    </location>
</feature>
<comment type="cofactor">
    <cofactor evidence="1">
        <name>Mg(2+)</name>
        <dbReference type="ChEBI" id="CHEBI:18420"/>
    </cofactor>
</comment>
<comment type="catalytic activity">
    <reaction evidence="3">
        <text>2 GTP = 3',3'-c-di-GMP + 2 diphosphate</text>
        <dbReference type="Rhea" id="RHEA:24898"/>
        <dbReference type="ChEBI" id="CHEBI:33019"/>
        <dbReference type="ChEBI" id="CHEBI:37565"/>
        <dbReference type="ChEBI" id="CHEBI:58805"/>
        <dbReference type="EC" id="2.7.7.65"/>
    </reaction>
</comment>
<evidence type="ECO:0000256" key="4">
    <source>
        <dbReference type="SAM" id="Phobius"/>
    </source>
</evidence>
<keyword evidence="4" id="KW-0472">Membrane</keyword>
<comment type="caution">
    <text evidence="6">The sequence shown here is derived from an EMBL/GenBank/DDBJ whole genome shotgun (WGS) entry which is preliminary data.</text>
</comment>
<dbReference type="PROSITE" id="PS50887">
    <property type="entry name" value="GGDEF"/>
    <property type="match status" value="1"/>
</dbReference>
<gene>
    <name evidence="6" type="ORF">C8D92_103292</name>
</gene>
<protein>
    <recommendedName>
        <fullName evidence="2">diguanylate cyclase</fullName>
        <ecNumber evidence="2">2.7.7.65</ecNumber>
    </recommendedName>
</protein>
<dbReference type="EC" id="2.7.7.65" evidence="2"/>
<dbReference type="Pfam" id="PF00990">
    <property type="entry name" value="GGDEF"/>
    <property type="match status" value="1"/>
</dbReference>
<sequence length="352" mass="39625">MVNQSGRGVLTANPTETVSGYQRRIVFHIHFWALIAVAPLIPIQWDQDHAMLSLLLGVFCLGMVLVLLFLRLRDYYLFNGWLFAVFAIASVLYSTLINGYIGLFWAYPAIAAIFFLMALRRAIGINAVFVVAVATVSYYRFPEAEFWRITFSLALSVVFVTIFAWLVGRMQAELTKLATTDPLTGCLNRSQLADVLNRHIQLRERYERVASLVLIDLDHFKSINDRWGHTTGDRVLQEAARRLDRRLRECDQLFRVGGEEFMVILPETRQKTAEDLARELLITLSSAPFLEDVPITASAGVTEVVRGETWSTWLNRADQALYTAKHTGRGRVIGVRGQDAAMPAAGDTRIAG</sequence>
<dbReference type="Gene3D" id="3.30.70.270">
    <property type="match status" value="1"/>
</dbReference>
<dbReference type="InterPro" id="IPR000160">
    <property type="entry name" value="GGDEF_dom"/>
</dbReference>
<keyword evidence="4" id="KW-1133">Transmembrane helix</keyword>
<feature type="transmembrane region" description="Helical" evidence="4">
    <location>
        <begin position="75"/>
        <end position="93"/>
    </location>
</feature>
<dbReference type="PANTHER" id="PTHR45138">
    <property type="entry name" value="REGULATORY COMPONENTS OF SENSORY TRANSDUCTION SYSTEM"/>
    <property type="match status" value="1"/>
</dbReference>